<accession>A0A0F9DCH9</accession>
<protein>
    <submittedName>
        <fullName evidence="1">Uncharacterized protein</fullName>
    </submittedName>
</protein>
<dbReference type="EMBL" id="LAZR01032261">
    <property type="protein sequence ID" value="KKL51411.1"/>
    <property type="molecule type" value="Genomic_DNA"/>
</dbReference>
<gene>
    <name evidence="1" type="ORF">LCGC14_2295730</name>
</gene>
<dbReference type="AlphaFoldDB" id="A0A0F9DCH9"/>
<comment type="caution">
    <text evidence="1">The sequence shown here is derived from an EMBL/GenBank/DDBJ whole genome shotgun (WGS) entry which is preliminary data.</text>
</comment>
<evidence type="ECO:0000313" key="1">
    <source>
        <dbReference type="EMBL" id="KKL51411.1"/>
    </source>
</evidence>
<proteinExistence type="predicted"/>
<organism evidence="1">
    <name type="scientific">marine sediment metagenome</name>
    <dbReference type="NCBI Taxonomy" id="412755"/>
    <lineage>
        <taxon>unclassified sequences</taxon>
        <taxon>metagenomes</taxon>
        <taxon>ecological metagenomes</taxon>
    </lineage>
</organism>
<feature type="non-terminal residue" evidence="1">
    <location>
        <position position="121"/>
    </location>
</feature>
<sequence>MNKNRMCSIDGCENQYFAKNLCQKHYRRFERHGDPLKCKIFIKNKGEKCKVDFCNKDAITKGLCFKHYYHFIRYDNPLGGKEIELHGMCGTPEYQVWWNMIDRCTNPDYSAYDYYGGRGIT</sequence>
<name>A0A0F9DCH9_9ZZZZ</name>
<reference evidence="1" key="1">
    <citation type="journal article" date="2015" name="Nature">
        <title>Complex archaea that bridge the gap between prokaryotes and eukaryotes.</title>
        <authorList>
            <person name="Spang A."/>
            <person name="Saw J.H."/>
            <person name="Jorgensen S.L."/>
            <person name="Zaremba-Niedzwiedzka K."/>
            <person name="Martijn J."/>
            <person name="Lind A.E."/>
            <person name="van Eijk R."/>
            <person name="Schleper C."/>
            <person name="Guy L."/>
            <person name="Ettema T.J."/>
        </authorList>
    </citation>
    <scope>NUCLEOTIDE SEQUENCE</scope>
</reference>